<dbReference type="SUPFAM" id="SSF88659">
    <property type="entry name" value="Sigma3 and sigma4 domains of RNA polymerase sigma factors"/>
    <property type="match status" value="2"/>
</dbReference>
<evidence type="ECO:0000259" key="9">
    <source>
        <dbReference type="PROSITE" id="PS00716"/>
    </source>
</evidence>
<comment type="similarity">
    <text evidence="1">Belongs to the sigma-70 factor family.</text>
</comment>
<name>A0ABD3NSR6_9STRA</name>
<dbReference type="InterPro" id="IPR007627">
    <property type="entry name" value="RNA_pol_sigma70_r2"/>
</dbReference>
<dbReference type="Pfam" id="PF04545">
    <property type="entry name" value="Sigma70_r4"/>
    <property type="match status" value="1"/>
</dbReference>
<dbReference type="PROSITE" id="PS00716">
    <property type="entry name" value="SIGMA70_2"/>
    <property type="match status" value="1"/>
</dbReference>
<keyword evidence="6" id="KW-0175">Coiled coil</keyword>
<dbReference type="InterPro" id="IPR050239">
    <property type="entry name" value="Sigma-70_RNA_pol_init_factors"/>
</dbReference>
<organism evidence="10 11">
    <name type="scientific">Cyclotella atomus</name>
    <dbReference type="NCBI Taxonomy" id="382360"/>
    <lineage>
        <taxon>Eukaryota</taxon>
        <taxon>Sar</taxon>
        <taxon>Stramenopiles</taxon>
        <taxon>Ochrophyta</taxon>
        <taxon>Bacillariophyta</taxon>
        <taxon>Coscinodiscophyceae</taxon>
        <taxon>Thalassiosirophycidae</taxon>
        <taxon>Stephanodiscales</taxon>
        <taxon>Stephanodiscaceae</taxon>
        <taxon>Cyclotella</taxon>
    </lineage>
</organism>
<dbReference type="Proteomes" id="UP001530400">
    <property type="component" value="Unassembled WGS sequence"/>
</dbReference>
<dbReference type="GO" id="GO:0016987">
    <property type="term" value="F:sigma factor activity"/>
    <property type="evidence" value="ECO:0007669"/>
    <property type="project" value="UniProtKB-KW"/>
</dbReference>
<reference evidence="10 11" key="1">
    <citation type="submission" date="2024-10" db="EMBL/GenBank/DDBJ databases">
        <title>Updated reference genomes for cyclostephanoid diatoms.</title>
        <authorList>
            <person name="Roberts W.R."/>
            <person name="Alverson A.J."/>
        </authorList>
    </citation>
    <scope>NUCLEOTIDE SEQUENCE [LARGE SCALE GENOMIC DNA]</scope>
    <source>
        <strain evidence="10 11">AJA010-31</strain>
    </source>
</reference>
<dbReference type="AlphaFoldDB" id="A0ABD3NSR6"/>
<evidence type="ECO:0000256" key="3">
    <source>
        <dbReference type="ARBA" id="ARBA00023082"/>
    </source>
</evidence>
<dbReference type="PANTHER" id="PTHR30603:SF47">
    <property type="entry name" value="RNA POLYMERASE SIGMA FACTOR SIGD, CHLOROPLASTIC"/>
    <property type="match status" value="1"/>
</dbReference>
<dbReference type="SUPFAM" id="SSF88946">
    <property type="entry name" value="Sigma2 domain of RNA polymerase sigma factors"/>
    <property type="match status" value="1"/>
</dbReference>
<keyword evidence="2" id="KW-0805">Transcription regulation</keyword>
<accession>A0ABD3NSR6</accession>
<dbReference type="InterPro" id="IPR013324">
    <property type="entry name" value="RNA_pol_sigma_r3/r4-like"/>
</dbReference>
<evidence type="ECO:0000256" key="6">
    <source>
        <dbReference type="SAM" id="Coils"/>
    </source>
</evidence>
<keyword evidence="4" id="KW-0238">DNA-binding</keyword>
<dbReference type="EMBL" id="JALLPJ020000965">
    <property type="protein sequence ID" value="KAL3778888.1"/>
    <property type="molecule type" value="Genomic_DNA"/>
</dbReference>
<gene>
    <name evidence="10" type="ORF">ACHAWO_007854</name>
</gene>
<dbReference type="InterPro" id="IPR007630">
    <property type="entry name" value="RNA_pol_sigma70_r4"/>
</dbReference>
<evidence type="ECO:0000256" key="4">
    <source>
        <dbReference type="ARBA" id="ARBA00023125"/>
    </source>
</evidence>
<dbReference type="InterPro" id="IPR007624">
    <property type="entry name" value="RNA_pol_sigma70_r3"/>
</dbReference>
<dbReference type="Gene3D" id="1.10.10.10">
    <property type="entry name" value="Winged helix-like DNA-binding domain superfamily/Winged helix DNA-binding domain"/>
    <property type="match status" value="2"/>
</dbReference>
<dbReference type="NCBIfam" id="TIGR02937">
    <property type="entry name" value="sigma70-ECF"/>
    <property type="match status" value="1"/>
</dbReference>
<evidence type="ECO:0000256" key="2">
    <source>
        <dbReference type="ARBA" id="ARBA00023015"/>
    </source>
</evidence>
<dbReference type="PANTHER" id="PTHR30603">
    <property type="entry name" value="RNA POLYMERASE SIGMA FACTOR RPO"/>
    <property type="match status" value="1"/>
</dbReference>
<keyword evidence="11" id="KW-1185">Reference proteome</keyword>
<keyword evidence="3" id="KW-0731">Sigma factor</keyword>
<feature type="chain" id="PRO_5044864908" description="RNA polymerase sigma-70 domain-containing protein" evidence="8">
    <location>
        <begin position="22"/>
        <end position="555"/>
    </location>
</feature>
<evidence type="ECO:0000256" key="7">
    <source>
        <dbReference type="SAM" id="MobiDB-lite"/>
    </source>
</evidence>
<sequence>MVTKAASAWFLGSLATNNASAWQQWQPSQTTTHGNPSNNHFELRPSFMYLDNYDPNSYEYNSSSEYKSSSDDLSADSTGKGIKAGRGRSKTKQLAPKLNKNLSFHNYPSHIADTNRLQDERRPRKRGKLVARTSYGSAILPCKRTKSKSNLLSFDEETDIAHAIQAYATAMRIKDDLCNWMSKERSSRISGLNKVPSDEHWAAACSLTVSELHDVVHRGQEARSRLVNGNVGLVTMIAKKYHNILTQKVGVSGGTLKLDDLIQEGYCGLLDAAERFSPEKGFRFSTYGSYWVRQRILRSISETARIIRVPEHVQAMMRNIEKKRREFEELAGRTPSLPELAYELSISLEKITLYQHLTRNVMSLEHQLNEHSTKDDKQLTVGDRLACNEIPTPDEDAMSEAFRGEVHSMLDHLCDNERWVLTHRFGLEDGYPRTLHEISEEMCVPIDIVKNLETEALKKLRQPRMMYRLKDFVDEGADEGRWDVNGYYYNGNVYHEMSHDGIPSGLPLEGHEYVDHHHSMINHMNHQMLYNNYNGVQSDDLDDNERPTPESIWSF</sequence>
<proteinExistence type="inferred from homology"/>
<evidence type="ECO:0000313" key="11">
    <source>
        <dbReference type="Proteomes" id="UP001530400"/>
    </source>
</evidence>
<feature type="domain" description="RNA polymerase sigma-70" evidence="9">
    <location>
        <begin position="434"/>
        <end position="460"/>
    </location>
</feature>
<keyword evidence="8" id="KW-0732">Signal</keyword>
<dbReference type="Pfam" id="PF04539">
    <property type="entry name" value="Sigma70_r3"/>
    <property type="match status" value="1"/>
</dbReference>
<evidence type="ECO:0000256" key="1">
    <source>
        <dbReference type="ARBA" id="ARBA00007788"/>
    </source>
</evidence>
<dbReference type="InterPro" id="IPR013325">
    <property type="entry name" value="RNA_pol_sigma_r2"/>
</dbReference>
<keyword evidence="5" id="KW-0804">Transcription</keyword>
<dbReference type="Pfam" id="PF04542">
    <property type="entry name" value="Sigma70_r2"/>
    <property type="match status" value="1"/>
</dbReference>
<dbReference type="GO" id="GO:0003677">
    <property type="term" value="F:DNA binding"/>
    <property type="evidence" value="ECO:0007669"/>
    <property type="project" value="UniProtKB-KW"/>
</dbReference>
<dbReference type="Gene3D" id="1.20.120.1810">
    <property type="match status" value="1"/>
</dbReference>
<evidence type="ECO:0000256" key="5">
    <source>
        <dbReference type="ARBA" id="ARBA00023163"/>
    </source>
</evidence>
<dbReference type="InterPro" id="IPR036388">
    <property type="entry name" value="WH-like_DNA-bd_sf"/>
</dbReference>
<comment type="caution">
    <text evidence="10">The sequence shown here is derived from an EMBL/GenBank/DDBJ whole genome shotgun (WGS) entry which is preliminary data.</text>
</comment>
<dbReference type="PRINTS" id="PR00046">
    <property type="entry name" value="SIGMA70FCT"/>
</dbReference>
<evidence type="ECO:0000256" key="8">
    <source>
        <dbReference type="SAM" id="SignalP"/>
    </source>
</evidence>
<evidence type="ECO:0000313" key="10">
    <source>
        <dbReference type="EMBL" id="KAL3778888.1"/>
    </source>
</evidence>
<dbReference type="InterPro" id="IPR014284">
    <property type="entry name" value="RNA_pol_sigma-70_dom"/>
</dbReference>
<dbReference type="InterPro" id="IPR000943">
    <property type="entry name" value="RNA_pol_sigma70"/>
</dbReference>
<feature type="signal peptide" evidence="8">
    <location>
        <begin position="1"/>
        <end position="21"/>
    </location>
</feature>
<protein>
    <recommendedName>
        <fullName evidence="9">RNA polymerase sigma-70 domain-containing protein</fullName>
    </recommendedName>
</protein>
<feature type="region of interest" description="Disordered" evidence="7">
    <location>
        <begin position="60"/>
        <end position="130"/>
    </location>
</feature>
<feature type="coiled-coil region" evidence="6">
    <location>
        <begin position="313"/>
        <end position="374"/>
    </location>
</feature>